<dbReference type="RefSeq" id="WP_021232479.1">
    <property type="nucleotide sequence ID" value="NZ_ATHL01000019.1"/>
</dbReference>
<evidence type="ECO:0000313" key="7">
    <source>
        <dbReference type="EMBL" id="EQB19307.1"/>
    </source>
</evidence>
<name>T0I1Z5_9SPHN</name>
<organism evidence="7 8">
    <name type="scientific">Novosphingobium lindaniclasticum LE124</name>
    <dbReference type="NCBI Taxonomy" id="1096930"/>
    <lineage>
        <taxon>Bacteria</taxon>
        <taxon>Pseudomonadati</taxon>
        <taxon>Pseudomonadota</taxon>
        <taxon>Alphaproteobacteria</taxon>
        <taxon>Sphingomonadales</taxon>
        <taxon>Sphingomonadaceae</taxon>
        <taxon>Novosphingobium</taxon>
    </lineage>
</organism>
<reference evidence="7 8" key="1">
    <citation type="journal article" date="2013" name="Genome Announc.">
        <title>Genome Sequence of Novosphingobium lindaniclasticum LE124T, Isolated from a Hexachlorocyclohexane Dumpsite.</title>
        <authorList>
            <person name="Saxena A."/>
            <person name="Nayyar N."/>
            <person name="Sangwan N."/>
            <person name="Kumari R."/>
            <person name="Khurana J.P."/>
            <person name="Lal R."/>
        </authorList>
    </citation>
    <scope>NUCLEOTIDE SEQUENCE [LARGE SCALE GENOMIC DNA]</scope>
    <source>
        <strain evidence="7 8">LE124</strain>
    </source>
</reference>
<dbReference type="PROSITE" id="PS50895">
    <property type="entry name" value="SURF1"/>
    <property type="match status" value="1"/>
</dbReference>
<comment type="caution">
    <text evidence="7">The sequence shown here is derived from an EMBL/GenBank/DDBJ whole genome shotgun (WGS) entry which is preliminary data.</text>
</comment>
<dbReference type="eggNOG" id="COG3346">
    <property type="taxonomic scope" value="Bacteria"/>
</dbReference>
<dbReference type="CDD" id="cd06662">
    <property type="entry name" value="SURF1"/>
    <property type="match status" value="1"/>
</dbReference>
<dbReference type="PANTHER" id="PTHR23427:SF2">
    <property type="entry name" value="SURFEIT LOCUS PROTEIN 1"/>
    <property type="match status" value="1"/>
</dbReference>
<keyword evidence="5 6" id="KW-0472">Membrane</keyword>
<accession>T0I1Z5</accession>
<evidence type="ECO:0000256" key="4">
    <source>
        <dbReference type="ARBA" id="ARBA00022989"/>
    </source>
</evidence>
<keyword evidence="3 6" id="KW-0812">Transmembrane</keyword>
<dbReference type="GO" id="GO:0005886">
    <property type="term" value="C:plasma membrane"/>
    <property type="evidence" value="ECO:0007669"/>
    <property type="project" value="UniProtKB-SubCell"/>
</dbReference>
<comment type="subcellular location">
    <subcellularLocation>
        <location evidence="6">Cell membrane</location>
        <topology evidence="6">Multi-pass membrane protein</topology>
    </subcellularLocation>
    <subcellularLocation>
        <location evidence="1">Membrane</location>
    </subcellularLocation>
</comment>
<dbReference type="EMBL" id="ATHL01000019">
    <property type="protein sequence ID" value="EQB19307.1"/>
    <property type="molecule type" value="Genomic_DNA"/>
</dbReference>
<dbReference type="Proteomes" id="UP000015527">
    <property type="component" value="Unassembled WGS sequence"/>
</dbReference>
<comment type="similarity">
    <text evidence="2 6">Belongs to the SURF1 family.</text>
</comment>
<evidence type="ECO:0000313" key="8">
    <source>
        <dbReference type="Proteomes" id="UP000015527"/>
    </source>
</evidence>
<evidence type="ECO:0000256" key="3">
    <source>
        <dbReference type="ARBA" id="ARBA00022692"/>
    </source>
</evidence>
<evidence type="ECO:0000256" key="5">
    <source>
        <dbReference type="ARBA" id="ARBA00023136"/>
    </source>
</evidence>
<dbReference type="AlphaFoldDB" id="T0I1Z5"/>
<dbReference type="PATRIC" id="fig|1096930.3.peg.493"/>
<evidence type="ECO:0000256" key="2">
    <source>
        <dbReference type="ARBA" id="ARBA00007165"/>
    </source>
</evidence>
<feature type="transmembrane region" description="Helical" evidence="6">
    <location>
        <begin position="222"/>
        <end position="243"/>
    </location>
</feature>
<gene>
    <name evidence="7" type="ORF">L284_02515</name>
</gene>
<dbReference type="InterPro" id="IPR045214">
    <property type="entry name" value="Surf1/Surf4"/>
</dbReference>
<keyword evidence="6" id="KW-1003">Cell membrane</keyword>
<keyword evidence="4 6" id="KW-1133">Transmembrane helix</keyword>
<dbReference type="InterPro" id="IPR002994">
    <property type="entry name" value="Surf1/Shy1"/>
</dbReference>
<evidence type="ECO:0000256" key="6">
    <source>
        <dbReference type="RuleBase" id="RU363076"/>
    </source>
</evidence>
<dbReference type="Pfam" id="PF02104">
    <property type="entry name" value="SURF1"/>
    <property type="match status" value="1"/>
</dbReference>
<sequence>MRTEPDRTEARRPWGLAAFLLVALAAFVALGLWQVQRMHWKHALIARVETRVHAAPVAVPDDARLNRASMVDGISEFAYLRVKIAGTYEGRATALVRAATELGTGYWTMTPIRTAEGRQVWINRGFVPAGTTREQAAATAPQGRVEVTGLLRASEPGGSVLQSNQPGADRWYSRDVKALAMVRGIGAVAPAFVDAQVEQAAPVRGLRPVPGLTQIHFPDSHLTYALTWFAMAAMSAMALIFVWRRGRWTA</sequence>
<proteinExistence type="inferred from homology"/>
<protein>
    <recommendedName>
        <fullName evidence="6">SURF1-like protein</fullName>
    </recommendedName>
</protein>
<keyword evidence="8" id="KW-1185">Reference proteome</keyword>
<evidence type="ECO:0000256" key="1">
    <source>
        <dbReference type="ARBA" id="ARBA00004370"/>
    </source>
</evidence>
<dbReference type="OrthoDB" id="6079986at2"/>
<feature type="transmembrane region" description="Helical" evidence="6">
    <location>
        <begin position="14"/>
        <end position="33"/>
    </location>
</feature>
<dbReference type="PANTHER" id="PTHR23427">
    <property type="entry name" value="SURFEIT LOCUS PROTEIN"/>
    <property type="match status" value="1"/>
</dbReference>